<dbReference type="AlphaFoldDB" id="A0A0D2A0Y0"/>
<dbReference type="RefSeq" id="XP_016254257.1">
    <property type="nucleotide sequence ID" value="XM_016387329.1"/>
</dbReference>
<feature type="region of interest" description="Disordered" evidence="1">
    <location>
        <begin position="1"/>
        <end position="106"/>
    </location>
</feature>
<accession>A0A0D2A0Y0</accession>
<dbReference type="OrthoDB" id="5327148at2759"/>
<dbReference type="Proteomes" id="UP000054466">
    <property type="component" value="Unassembled WGS sequence"/>
</dbReference>
<evidence type="ECO:0000256" key="1">
    <source>
        <dbReference type="SAM" id="MobiDB-lite"/>
    </source>
</evidence>
<evidence type="ECO:0000313" key="3">
    <source>
        <dbReference type="Proteomes" id="UP000054466"/>
    </source>
</evidence>
<dbReference type="EMBL" id="KN847040">
    <property type="protein sequence ID" value="KIW34041.1"/>
    <property type="molecule type" value="Genomic_DNA"/>
</dbReference>
<organism evidence="2 3">
    <name type="scientific">Cladophialophora immunda</name>
    <dbReference type="NCBI Taxonomy" id="569365"/>
    <lineage>
        <taxon>Eukaryota</taxon>
        <taxon>Fungi</taxon>
        <taxon>Dikarya</taxon>
        <taxon>Ascomycota</taxon>
        <taxon>Pezizomycotina</taxon>
        <taxon>Eurotiomycetes</taxon>
        <taxon>Chaetothyriomycetidae</taxon>
        <taxon>Chaetothyriales</taxon>
        <taxon>Herpotrichiellaceae</taxon>
        <taxon>Cladophialophora</taxon>
    </lineage>
</organism>
<evidence type="ECO:0000313" key="2">
    <source>
        <dbReference type="EMBL" id="KIW34041.1"/>
    </source>
</evidence>
<keyword evidence="3" id="KW-1185">Reference proteome</keyword>
<proteinExistence type="predicted"/>
<gene>
    <name evidence="2" type="ORF">PV07_00843</name>
</gene>
<feature type="compositionally biased region" description="Polar residues" evidence="1">
    <location>
        <begin position="1"/>
        <end position="10"/>
    </location>
</feature>
<sequence>MHASLGSSPSKMARDRREDLSYGGQGGGEDGGDGTRPEKACGKLRRWRTRRGAGGSGRARLSQRQILQHARPKRDDSRPRGASSPTASARRFHGFVLRLTNSMDHN</sequence>
<dbReference type="VEuPathDB" id="FungiDB:PV07_00843"/>
<reference evidence="2 3" key="1">
    <citation type="submission" date="2015-01" db="EMBL/GenBank/DDBJ databases">
        <title>The Genome Sequence of Cladophialophora immunda CBS83496.</title>
        <authorList>
            <consortium name="The Broad Institute Genomics Platform"/>
            <person name="Cuomo C."/>
            <person name="de Hoog S."/>
            <person name="Gorbushina A."/>
            <person name="Stielow B."/>
            <person name="Teixiera M."/>
            <person name="Abouelleil A."/>
            <person name="Chapman S.B."/>
            <person name="Priest M."/>
            <person name="Young S.K."/>
            <person name="Wortman J."/>
            <person name="Nusbaum C."/>
            <person name="Birren B."/>
        </authorList>
    </citation>
    <scope>NUCLEOTIDE SEQUENCE [LARGE SCALE GENOMIC DNA]</scope>
    <source>
        <strain evidence="2 3">CBS 83496</strain>
    </source>
</reference>
<feature type="compositionally biased region" description="Basic residues" evidence="1">
    <location>
        <begin position="42"/>
        <end position="51"/>
    </location>
</feature>
<dbReference type="HOGENOM" id="CLU_2222983_0_0_1"/>
<protein>
    <submittedName>
        <fullName evidence="2">Uncharacterized protein</fullName>
    </submittedName>
</protein>
<dbReference type="GeneID" id="27340037"/>
<name>A0A0D2A0Y0_9EURO</name>